<proteinExistence type="predicted"/>
<feature type="transmembrane region" description="Helical" evidence="1">
    <location>
        <begin position="93"/>
        <end position="111"/>
    </location>
</feature>
<keyword evidence="1" id="KW-0472">Membrane</keyword>
<reference evidence="2 3" key="1">
    <citation type="submission" date="2024-06" db="EMBL/GenBank/DDBJ databases">
        <title>Soil Sphingobacterium thalpophilum.</title>
        <authorList>
            <person name="Yang J."/>
            <person name="Li J."/>
        </authorList>
    </citation>
    <scope>NUCLEOTIDE SEQUENCE [LARGE SCALE GENOMIC DNA]</scope>
    <source>
        <strain evidence="2 3">22g91tb</strain>
    </source>
</reference>
<evidence type="ECO:0000313" key="3">
    <source>
        <dbReference type="Proteomes" id="UP001566204"/>
    </source>
</evidence>
<protein>
    <submittedName>
        <fullName evidence="2">Uncharacterized protein</fullName>
    </submittedName>
</protein>
<accession>A0ABV4HBB0</accession>
<name>A0ABV4HBB0_9SPHI</name>
<organism evidence="2 3">
    <name type="scientific">Sphingobacterium thalpophilum</name>
    <dbReference type="NCBI Taxonomy" id="259"/>
    <lineage>
        <taxon>Bacteria</taxon>
        <taxon>Pseudomonadati</taxon>
        <taxon>Bacteroidota</taxon>
        <taxon>Sphingobacteriia</taxon>
        <taxon>Sphingobacteriales</taxon>
        <taxon>Sphingobacteriaceae</taxon>
        <taxon>Sphingobacterium</taxon>
    </lineage>
</organism>
<keyword evidence="3" id="KW-1185">Reference proteome</keyword>
<dbReference type="RefSeq" id="WP_370482021.1">
    <property type="nucleotide sequence ID" value="NZ_JBEOQA010000001.1"/>
</dbReference>
<dbReference type="Proteomes" id="UP001566204">
    <property type="component" value="Unassembled WGS sequence"/>
</dbReference>
<comment type="caution">
    <text evidence="2">The sequence shown here is derived from an EMBL/GenBank/DDBJ whole genome shotgun (WGS) entry which is preliminary data.</text>
</comment>
<dbReference type="EMBL" id="JBEOQB010000002">
    <property type="protein sequence ID" value="MEZ0451780.1"/>
    <property type="molecule type" value="Genomic_DNA"/>
</dbReference>
<evidence type="ECO:0000313" key="2">
    <source>
        <dbReference type="EMBL" id="MEZ0451780.1"/>
    </source>
</evidence>
<gene>
    <name evidence="2" type="ORF">ABTW24_09250</name>
</gene>
<keyword evidence="1" id="KW-1133">Transmembrane helix</keyword>
<sequence length="115" mass="12190">MNFIIMLPPHNKHLINTVVFSKRTEYTVYESVFLALTYTAEVHPEFLSLKEKNIFVKSASNNKLAKSFLSSCAGASVGLALAFVGLAASGASVVGAGIGAAGFIYASAQWGEACR</sequence>
<evidence type="ECO:0000256" key="1">
    <source>
        <dbReference type="SAM" id="Phobius"/>
    </source>
</evidence>
<keyword evidence="1" id="KW-0812">Transmembrane</keyword>